<name>A0A8B7C2A8_PHODC</name>
<proteinExistence type="predicted"/>
<dbReference type="CDD" id="cd16649">
    <property type="entry name" value="mRING-HC-C3HC5_CGRF1-like"/>
    <property type="match status" value="1"/>
</dbReference>
<evidence type="ECO:0000256" key="5">
    <source>
        <dbReference type="SAM" id="Coils"/>
    </source>
</evidence>
<dbReference type="InterPro" id="IPR001841">
    <property type="entry name" value="Znf_RING"/>
</dbReference>
<feature type="coiled-coil region" evidence="5">
    <location>
        <begin position="128"/>
        <end position="169"/>
    </location>
</feature>
<dbReference type="RefSeq" id="XP_008790191.1">
    <property type="nucleotide sequence ID" value="XM_008791969.4"/>
</dbReference>
<dbReference type="Pfam" id="PF13920">
    <property type="entry name" value="zf-C3HC4_3"/>
    <property type="match status" value="1"/>
</dbReference>
<evidence type="ECO:0000313" key="7">
    <source>
        <dbReference type="Proteomes" id="UP000228380"/>
    </source>
</evidence>
<evidence type="ECO:0000313" key="8">
    <source>
        <dbReference type="RefSeq" id="XP_008790191.1"/>
    </source>
</evidence>
<reference evidence="8" key="1">
    <citation type="submission" date="2025-08" db="UniProtKB">
        <authorList>
            <consortium name="RefSeq"/>
        </authorList>
    </citation>
    <scope>IDENTIFICATION</scope>
    <source>
        <tissue evidence="8">Young leaves</tissue>
    </source>
</reference>
<dbReference type="KEGG" id="pda:103698873"/>
<dbReference type="PIRSF" id="PIRSF036836">
    <property type="entry name" value="RNase_bind_SBP1"/>
    <property type="match status" value="1"/>
</dbReference>
<evidence type="ECO:0000256" key="3">
    <source>
        <dbReference type="ARBA" id="ARBA00022833"/>
    </source>
</evidence>
<dbReference type="PROSITE" id="PS50089">
    <property type="entry name" value="ZF_RING_2"/>
    <property type="match status" value="1"/>
</dbReference>
<dbReference type="GO" id="GO:0004842">
    <property type="term" value="F:ubiquitin-protein transferase activity"/>
    <property type="evidence" value="ECO:0007669"/>
    <property type="project" value="TreeGrafter"/>
</dbReference>
<evidence type="ECO:0000259" key="6">
    <source>
        <dbReference type="PROSITE" id="PS50089"/>
    </source>
</evidence>
<keyword evidence="3" id="KW-0862">Zinc</keyword>
<dbReference type="FunFam" id="3.30.40.10:FF:000239">
    <property type="entry name" value="probable BOI-related E3 ubiquitin-protein ligase 2"/>
    <property type="match status" value="1"/>
</dbReference>
<gene>
    <name evidence="8" type="primary">LOC103698873</name>
</gene>
<dbReference type="PANTHER" id="PTHR42647">
    <property type="entry name" value="SBP (S-RIBONUCLEASE BINDING PROTEIN) FAMILY PROTEIN"/>
    <property type="match status" value="1"/>
</dbReference>
<evidence type="ECO:0000256" key="4">
    <source>
        <dbReference type="PROSITE-ProRule" id="PRU00175"/>
    </source>
</evidence>
<dbReference type="InterPro" id="IPR013083">
    <property type="entry name" value="Znf_RING/FYVE/PHD"/>
</dbReference>
<sequence length="279" mass="31013">MGAAPGDEGSKGWEPRAKWLKEQDFLPMASSHMMAVDFLGTLPLSTGLGLSMDDGGAVAAAATAAAASSGDSLLLVHRFPAIDDEISHELQRQEVEIDRFVGVQGEQMRQAILQKFQLKQLQTLMAIKDKILHKIQEKEAEVEEINKKNVELEEQMKQLCGEVETWQQRAKYNDNMIVSLKFHLQQVLAQGRDSREGCGDSEVDDAASFCKGGDANFQLLGKEKKGMKVMLTCKFCQVNEVCMLLLPCRHLCLCKECDSKLGFCPLCQSSKFIGMEIYM</sequence>
<dbReference type="Gene3D" id="3.30.40.10">
    <property type="entry name" value="Zinc/RING finger domain, C3HC4 (zinc finger)"/>
    <property type="match status" value="1"/>
</dbReference>
<keyword evidence="5" id="KW-0175">Coiled coil</keyword>
<keyword evidence="1" id="KW-0479">Metal-binding</keyword>
<dbReference type="OrthoDB" id="1711136at2759"/>
<dbReference type="Proteomes" id="UP000228380">
    <property type="component" value="Unplaced"/>
</dbReference>
<dbReference type="PANTHER" id="PTHR42647:SF10">
    <property type="entry name" value="F2G19.2"/>
    <property type="match status" value="1"/>
</dbReference>
<protein>
    <submittedName>
        <fullName evidence="8">Probable BOI-related E3 ubiquitin-protein ligase 3 isoform X2</fullName>
    </submittedName>
</protein>
<evidence type="ECO:0000256" key="1">
    <source>
        <dbReference type="ARBA" id="ARBA00022723"/>
    </source>
</evidence>
<dbReference type="GO" id="GO:0008270">
    <property type="term" value="F:zinc ion binding"/>
    <property type="evidence" value="ECO:0007669"/>
    <property type="project" value="UniProtKB-KW"/>
</dbReference>
<accession>A0A8B7C2A8</accession>
<dbReference type="AlphaFoldDB" id="A0A8B7C2A8"/>
<dbReference type="GeneID" id="103698873"/>
<keyword evidence="7" id="KW-1185">Reference proteome</keyword>
<keyword evidence="2 4" id="KW-0863">Zinc-finger</keyword>
<evidence type="ECO:0000256" key="2">
    <source>
        <dbReference type="ARBA" id="ARBA00022771"/>
    </source>
</evidence>
<feature type="domain" description="RING-type" evidence="6">
    <location>
        <begin position="233"/>
        <end position="268"/>
    </location>
</feature>
<organism evidence="7 8">
    <name type="scientific">Phoenix dactylifera</name>
    <name type="common">Date palm</name>
    <dbReference type="NCBI Taxonomy" id="42345"/>
    <lineage>
        <taxon>Eukaryota</taxon>
        <taxon>Viridiplantae</taxon>
        <taxon>Streptophyta</taxon>
        <taxon>Embryophyta</taxon>
        <taxon>Tracheophyta</taxon>
        <taxon>Spermatophyta</taxon>
        <taxon>Magnoliopsida</taxon>
        <taxon>Liliopsida</taxon>
        <taxon>Arecaceae</taxon>
        <taxon>Coryphoideae</taxon>
        <taxon>Phoeniceae</taxon>
        <taxon>Phoenix</taxon>
    </lineage>
</organism>